<dbReference type="Gene3D" id="3.40.50.1820">
    <property type="entry name" value="alpha/beta hydrolase"/>
    <property type="match status" value="1"/>
</dbReference>
<dbReference type="Pfam" id="PF12697">
    <property type="entry name" value="Abhydrolase_6"/>
    <property type="match status" value="1"/>
</dbReference>
<sequence>MTHLVLLSGWGVAARIWRPLDRHWSTDITITAPDWPGYGGRAPLHEPDRLDALTAAMSGELPEDAVWVGWSLGGLLAAKLLEHLPAPRALILLGMNARFTVDATASAGVTANELSTFQRAFERAPEKTWRHFLRWQLAGEPDSRSARQRLEDLLGLDDLPADKATLASGLKQLATLDISHSLASAACPIMRIRGSDDPLLPPADGREHAVIANAGHCPQLSASAELARRLSDLACYPAQYNDTPREAQNGC</sequence>
<gene>
    <name evidence="2" type="ORF">SAMN05661010_02498</name>
</gene>
<dbReference type="PANTHER" id="PTHR43194:SF5">
    <property type="entry name" value="PIMELOYL-[ACYL-CARRIER PROTEIN] METHYL ESTER ESTERASE"/>
    <property type="match status" value="1"/>
</dbReference>
<proteinExistence type="predicted"/>
<protein>
    <submittedName>
        <fullName evidence="2">Pimeloyl-[acyl-carrier protein] methyl ester esterase</fullName>
    </submittedName>
</protein>
<dbReference type="AlphaFoldDB" id="A0A1G9MSD0"/>
<keyword evidence="3" id="KW-1185">Reference proteome</keyword>
<dbReference type="STRING" id="119000.SAMN05661010_02498"/>
<dbReference type="Proteomes" id="UP000198654">
    <property type="component" value="Unassembled WGS sequence"/>
</dbReference>
<dbReference type="InterPro" id="IPR029058">
    <property type="entry name" value="AB_hydrolase_fold"/>
</dbReference>
<reference evidence="2 3" key="1">
    <citation type="submission" date="2016-10" db="EMBL/GenBank/DDBJ databases">
        <authorList>
            <person name="de Groot N.N."/>
        </authorList>
    </citation>
    <scope>NUCLEOTIDE SEQUENCE [LARGE SCALE GENOMIC DNA]</scope>
    <source>
        <strain evidence="2 3">DSM 14789</strain>
    </source>
</reference>
<dbReference type="RefSeq" id="WP_089729046.1">
    <property type="nucleotide sequence ID" value="NZ_FNGI01000007.1"/>
</dbReference>
<name>A0A1G9MSD0_9GAMM</name>
<dbReference type="EMBL" id="FNGI01000007">
    <property type="protein sequence ID" value="SDL77129.1"/>
    <property type="molecule type" value="Genomic_DNA"/>
</dbReference>
<dbReference type="InterPro" id="IPR050228">
    <property type="entry name" value="Carboxylesterase_BioH"/>
</dbReference>
<dbReference type="OrthoDB" id="9780744at2"/>
<dbReference type="SUPFAM" id="SSF53474">
    <property type="entry name" value="alpha/beta-Hydrolases"/>
    <property type="match status" value="1"/>
</dbReference>
<evidence type="ECO:0000259" key="1">
    <source>
        <dbReference type="Pfam" id="PF12697"/>
    </source>
</evidence>
<evidence type="ECO:0000313" key="3">
    <source>
        <dbReference type="Proteomes" id="UP000198654"/>
    </source>
</evidence>
<dbReference type="InterPro" id="IPR000073">
    <property type="entry name" value="AB_hydrolase_1"/>
</dbReference>
<organism evidence="2 3">
    <name type="scientific">Modicisalibacter muralis</name>
    <dbReference type="NCBI Taxonomy" id="119000"/>
    <lineage>
        <taxon>Bacteria</taxon>
        <taxon>Pseudomonadati</taxon>
        <taxon>Pseudomonadota</taxon>
        <taxon>Gammaproteobacteria</taxon>
        <taxon>Oceanospirillales</taxon>
        <taxon>Halomonadaceae</taxon>
        <taxon>Modicisalibacter</taxon>
    </lineage>
</organism>
<feature type="domain" description="AB hydrolase-1" evidence="1">
    <location>
        <begin position="4"/>
        <end position="228"/>
    </location>
</feature>
<dbReference type="PANTHER" id="PTHR43194">
    <property type="entry name" value="HYDROLASE ALPHA/BETA FOLD FAMILY"/>
    <property type="match status" value="1"/>
</dbReference>
<accession>A0A1G9MSD0</accession>
<evidence type="ECO:0000313" key="2">
    <source>
        <dbReference type="EMBL" id="SDL77129.1"/>
    </source>
</evidence>